<dbReference type="GO" id="GO:0015833">
    <property type="term" value="P:peptide transport"/>
    <property type="evidence" value="ECO:0007669"/>
    <property type="project" value="TreeGrafter"/>
</dbReference>
<dbReference type="PANTHER" id="PTHR30290:SF10">
    <property type="entry name" value="PERIPLASMIC OLIGOPEPTIDE-BINDING PROTEIN-RELATED"/>
    <property type="match status" value="1"/>
</dbReference>
<dbReference type="OrthoDB" id="9803988at2"/>
<dbReference type="Gene3D" id="3.90.76.10">
    <property type="entry name" value="Dipeptide-binding Protein, Domain 1"/>
    <property type="match status" value="1"/>
</dbReference>
<keyword evidence="3" id="KW-0813">Transport</keyword>
<feature type="domain" description="Solute-binding protein family 5" evidence="5">
    <location>
        <begin position="79"/>
        <end position="173"/>
    </location>
</feature>
<gene>
    <name evidence="6" type="ORF">RLDS_17610</name>
</gene>
<dbReference type="PROSITE" id="PS51257">
    <property type="entry name" value="PROKAR_LIPOPROTEIN"/>
    <property type="match status" value="1"/>
</dbReference>
<evidence type="ECO:0000256" key="4">
    <source>
        <dbReference type="ARBA" id="ARBA00022729"/>
    </source>
</evidence>
<accession>T0HJD9</accession>
<evidence type="ECO:0000256" key="2">
    <source>
        <dbReference type="ARBA" id="ARBA00005695"/>
    </source>
</evidence>
<dbReference type="AlphaFoldDB" id="T0HJD9"/>
<evidence type="ECO:0000313" key="6">
    <source>
        <dbReference type="EMBL" id="EQB13137.1"/>
    </source>
</evidence>
<dbReference type="RefSeq" id="WP_021227117.1">
    <property type="nucleotide sequence ID" value="NZ_ATDP01000098.1"/>
</dbReference>
<organism evidence="6 7">
    <name type="scientific">Sphingobium lactosutens DS20</name>
    <dbReference type="NCBI Taxonomy" id="1331060"/>
    <lineage>
        <taxon>Bacteria</taxon>
        <taxon>Pseudomonadati</taxon>
        <taxon>Pseudomonadota</taxon>
        <taxon>Alphaproteobacteria</taxon>
        <taxon>Sphingomonadales</taxon>
        <taxon>Sphingomonadaceae</taxon>
        <taxon>Sphingobium</taxon>
    </lineage>
</organism>
<protein>
    <submittedName>
        <fullName evidence="6">ABC transporter substrate-binding protein</fullName>
    </submittedName>
</protein>
<reference evidence="6 7" key="1">
    <citation type="journal article" date="2013" name="Genome Announc.">
        <title>Draft Genome Sequence of Sphingobium lactosutens Strain DS20T, Isolated from a Hexachlorocyclohexane Dumpsite.</title>
        <authorList>
            <person name="Kumar R."/>
            <person name="Dwivedi V."/>
            <person name="Negi V."/>
            <person name="Khurana J.P."/>
            <person name="Lal R."/>
        </authorList>
    </citation>
    <scope>NUCLEOTIDE SEQUENCE [LARGE SCALE GENOMIC DNA]</scope>
    <source>
        <strain evidence="6 7">DS20</strain>
    </source>
</reference>
<evidence type="ECO:0000256" key="3">
    <source>
        <dbReference type="ARBA" id="ARBA00022448"/>
    </source>
</evidence>
<sequence>MRIALSLPRALRHALPSLGAMLLALSGCSKEDGGLIVVSVVGDRDDFKKPLQQLPDPAAKLLLESTAQGLVAFDARGDIVPGLAQRWIVEDDGRSYIFRLRRAFWADGSRVTATAVARLLMARITSLRQLDPDGPLDAVQAVVPMTGEVIEIRMAAARPYMLQMLAQPQMGVLSRDGGTGPYRARRQGGALMLTPVDRSTGDDDAEEEPVPPSRLRILRAERAALGIVRFREGRSELMLGGRFADVPLLIPAGIDRDAVQIDPVQGLLGLAVVGTGAMLDDDNVRAAINMAIDRSVLPTLFPLGGWTTTDRIVPSDLDLGRAPTAPVWASQSMDERRARASATITRWRADHDDVPALRIALPEGPGATLLFGMLRRDLGAIGLAVDRVAMTASADLRLIDEVAPYDSALWYLGRVGCARKVHCSAAADAALQAASLASTAEERVARIAEAEALMQGHNGYIALGAPVRWSLVSRRLGGFMPSQRARHPLNHLLASPN</sequence>
<dbReference type="Proteomes" id="UP000015531">
    <property type="component" value="Unassembled WGS sequence"/>
</dbReference>
<dbReference type="Pfam" id="PF00496">
    <property type="entry name" value="SBP_bac_5"/>
    <property type="match status" value="1"/>
</dbReference>
<dbReference type="EMBL" id="ATDP01000098">
    <property type="protein sequence ID" value="EQB13137.1"/>
    <property type="molecule type" value="Genomic_DNA"/>
</dbReference>
<dbReference type="SUPFAM" id="SSF53850">
    <property type="entry name" value="Periplasmic binding protein-like II"/>
    <property type="match status" value="1"/>
</dbReference>
<comment type="subcellular location">
    <subcellularLocation>
        <location evidence="1">Periplasm</location>
    </subcellularLocation>
</comment>
<dbReference type="Gene3D" id="3.10.105.10">
    <property type="entry name" value="Dipeptide-binding Protein, Domain 3"/>
    <property type="match status" value="1"/>
</dbReference>
<keyword evidence="4" id="KW-0732">Signal</keyword>
<dbReference type="GO" id="GO:1904680">
    <property type="term" value="F:peptide transmembrane transporter activity"/>
    <property type="evidence" value="ECO:0007669"/>
    <property type="project" value="TreeGrafter"/>
</dbReference>
<dbReference type="InterPro" id="IPR000914">
    <property type="entry name" value="SBP_5_dom"/>
</dbReference>
<dbReference type="InterPro" id="IPR039424">
    <property type="entry name" value="SBP_5"/>
</dbReference>
<keyword evidence="7" id="KW-1185">Reference proteome</keyword>
<evidence type="ECO:0000313" key="7">
    <source>
        <dbReference type="Proteomes" id="UP000015531"/>
    </source>
</evidence>
<evidence type="ECO:0000259" key="5">
    <source>
        <dbReference type="Pfam" id="PF00496"/>
    </source>
</evidence>
<proteinExistence type="inferred from homology"/>
<comment type="caution">
    <text evidence="6">The sequence shown here is derived from an EMBL/GenBank/DDBJ whole genome shotgun (WGS) entry which is preliminary data.</text>
</comment>
<name>T0HJD9_9SPHN</name>
<dbReference type="eggNOG" id="COG4166">
    <property type="taxonomic scope" value="Bacteria"/>
</dbReference>
<dbReference type="GO" id="GO:0030313">
    <property type="term" value="C:cell envelope"/>
    <property type="evidence" value="ECO:0007669"/>
    <property type="project" value="UniProtKB-SubCell"/>
</dbReference>
<evidence type="ECO:0000256" key="1">
    <source>
        <dbReference type="ARBA" id="ARBA00004418"/>
    </source>
</evidence>
<comment type="similarity">
    <text evidence="2">Belongs to the bacterial solute-binding protein 5 family.</text>
</comment>
<dbReference type="PANTHER" id="PTHR30290">
    <property type="entry name" value="PERIPLASMIC BINDING COMPONENT OF ABC TRANSPORTER"/>
    <property type="match status" value="1"/>
</dbReference>
<dbReference type="PATRIC" id="fig|1331060.3.peg.3390"/>